<dbReference type="RefSeq" id="WP_210760288.1">
    <property type="nucleotide sequence ID" value="NZ_CP060139.1"/>
</dbReference>
<accession>A0A7H0VJ66</accession>
<keyword evidence="1" id="KW-0812">Transmembrane</keyword>
<protein>
    <submittedName>
        <fullName evidence="2">Uncharacterized protein</fullName>
    </submittedName>
</protein>
<dbReference type="EMBL" id="CP060139">
    <property type="protein sequence ID" value="QNR25764.1"/>
    <property type="molecule type" value="Genomic_DNA"/>
</dbReference>
<dbReference type="AlphaFoldDB" id="A0A7H0VJ66"/>
<keyword evidence="1" id="KW-0472">Membrane</keyword>
<dbReference type="Proteomes" id="UP000516305">
    <property type="component" value="Chromosome"/>
</dbReference>
<feature type="transmembrane region" description="Helical" evidence="1">
    <location>
        <begin position="12"/>
        <end position="39"/>
    </location>
</feature>
<keyword evidence="1" id="KW-1133">Transmembrane helix</keyword>
<dbReference type="KEGG" id="chyd:H4K34_07950"/>
<reference evidence="2 3" key="1">
    <citation type="submission" date="2020-08" db="EMBL/GenBank/DDBJ databases">
        <title>Croceimicrobium hydrocarbonivorans gen. nov., sp. nov., a novel marine bacterium isolated from a bacterial consortium that degrades polyethylene terephthalate.</title>
        <authorList>
            <person name="Liu R."/>
        </authorList>
    </citation>
    <scope>NUCLEOTIDE SEQUENCE [LARGE SCALE GENOMIC DNA]</scope>
    <source>
        <strain evidence="2 3">A20-9</strain>
    </source>
</reference>
<gene>
    <name evidence="2" type="ORF">H4K34_07950</name>
</gene>
<proteinExistence type="predicted"/>
<keyword evidence="3" id="KW-1185">Reference proteome</keyword>
<sequence length="48" mass="5271">MTSPFLYIGPGMSAGAIVLILLIGALVLFSLGYIVYLRIKRMGKKKKK</sequence>
<evidence type="ECO:0000256" key="1">
    <source>
        <dbReference type="SAM" id="Phobius"/>
    </source>
</evidence>
<evidence type="ECO:0000313" key="2">
    <source>
        <dbReference type="EMBL" id="QNR25764.1"/>
    </source>
</evidence>
<organism evidence="2 3">
    <name type="scientific">Croceimicrobium hydrocarbonivorans</name>
    <dbReference type="NCBI Taxonomy" id="2761580"/>
    <lineage>
        <taxon>Bacteria</taxon>
        <taxon>Pseudomonadati</taxon>
        <taxon>Bacteroidota</taxon>
        <taxon>Flavobacteriia</taxon>
        <taxon>Flavobacteriales</taxon>
        <taxon>Owenweeksiaceae</taxon>
        <taxon>Croceimicrobium</taxon>
    </lineage>
</organism>
<name>A0A7H0VJ66_9FLAO</name>
<evidence type="ECO:0000313" key="3">
    <source>
        <dbReference type="Proteomes" id="UP000516305"/>
    </source>
</evidence>